<accession>A0A7S4PQL7</accession>
<evidence type="ECO:0000256" key="3">
    <source>
        <dbReference type="SAM" id="Phobius"/>
    </source>
</evidence>
<keyword evidence="3" id="KW-0472">Membrane</keyword>
<keyword evidence="1" id="KW-0106">Calcium</keyword>
<feature type="domain" description="EF-hand" evidence="4">
    <location>
        <begin position="348"/>
        <end position="383"/>
    </location>
</feature>
<dbReference type="Gene3D" id="1.10.238.10">
    <property type="entry name" value="EF-hand"/>
    <property type="match status" value="1"/>
</dbReference>
<dbReference type="InterPro" id="IPR011992">
    <property type="entry name" value="EF-hand-dom_pair"/>
</dbReference>
<dbReference type="GO" id="GO:0005509">
    <property type="term" value="F:calcium ion binding"/>
    <property type="evidence" value="ECO:0007669"/>
    <property type="project" value="InterPro"/>
</dbReference>
<feature type="compositionally biased region" description="Basic and acidic residues" evidence="2">
    <location>
        <begin position="441"/>
        <end position="456"/>
    </location>
</feature>
<feature type="transmembrane region" description="Helical" evidence="3">
    <location>
        <begin position="260"/>
        <end position="278"/>
    </location>
</feature>
<keyword evidence="3" id="KW-1133">Transmembrane helix</keyword>
<dbReference type="AlphaFoldDB" id="A0A7S4PQL7"/>
<keyword evidence="3" id="KW-0812">Transmembrane</keyword>
<gene>
    <name evidence="5" type="ORF">GTHE00462_LOCUS40720</name>
</gene>
<evidence type="ECO:0000313" key="5">
    <source>
        <dbReference type="EMBL" id="CAE2342913.1"/>
    </source>
</evidence>
<feature type="transmembrane region" description="Helical" evidence="3">
    <location>
        <begin position="62"/>
        <end position="84"/>
    </location>
</feature>
<protein>
    <recommendedName>
        <fullName evidence="4">EF-hand domain-containing protein</fullName>
    </recommendedName>
</protein>
<feature type="region of interest" description="Disordered" evidence="2">
    <location>
        <begin position="420"/>
        <end position="472"/>
    </location>
</feature>
<organism evidence="5">
    <name type="scientific">Guillardia theta</name>
    <name type="common">Cryptophyte</name>
    <name type="synonym">Cryptomonas phi</name>
    <dbReference type="NCBI Taxonomy" id="55529"/>
    <lineage>
        <taxon>Eukaryota</taxon>
        <taxon>Cryptophyceae</taxon>
        <taxon>Pyrenomonadales</taxon>
        <taxon>Geminigeraceae</taxon>
        <taxon>Guillardia</taxon>
    </lineage>
</organism>
<evidence type="ECO:0000256" key="2">
    <source>
        <dbReference type="SAM" id="MobiDB-lite"/>
    </source>
</evidence>
<evidence type="ECO:0000256" key="1">
    <source>
        <dbReference type="ARBA" id="ARBA00022837"/>
    </source>
</evidence>
<evidence type="ECO:0000259" key="4">
    <source>
        <dbReference type="PROSITE" id="PS50222"/>
    </source>
</evidence>
<sequence length="502" mass="56286">MKANEHIYMAALGRCRLVVTKKAFLRSELWISALLHAVLVYFRNRLTPTDWNIASMRSSLALEVSFVLSLMVLLKLYTGFVYFVSVEKSLVKATSRLQVLANEASHVLSDAIEGWRYFRHSVALYAFTVAAAQSNEATRAGPPRDHSRVTPAEANDLAKLLSQREVLSDRELEELQNLSSIAAVPVIKAWCTQHYMALLPDAMSTPLLQRGTENLWSALDDFELNKSCHGFKDIISCSRMVTTIGFLLLTYTFMFVSNHGSYISIGLLPLLILLLLFIDEMANMSFEAPALLVNDSSRLVSLIDDTLEKHSQLLQSQRKVIERKRMLENTQTDEYKRGFKILKQELCDKGKQPSEGFERIDVDRDRLISVEDLLAAVQILQLPVSDDVVKLIFNNMNPSSEDKVGLEAWQTFFSGASAGLQETEEDGRASPDPRAMQPRTGLKETAKLYEAPKTDDALNPEAGKVRNRSSVLPKTSLMYEANRAKLSLSDLLHNDRPGAALK</sequence>
<dbReference type="SUPFAM" id="SSF47473">
    <property type="entry name" value="EF-hand"/>
    <property type="match status" value="1"/>
</dbReference>
<dbReference type="InterPro" id="IPR002048">
    <property type="entry name" value="EF_hand_dom"/>
</dbReference>
<dbReference type="PROSITE" id="PS00018">
    <property type="entry name" value="EF_HAND_1"/>
    <property type="match status" value="1"/>
</dbReference>
<reference evidence="5" key="1">
    <citation type="submission" date="2021-01" db="EMBL/GenBank/DDBJ databases">
        <authorList>
            <person name="Corre E."/>
            <person name="Pelletier E."/>
            <person name="Niang G."/>
            <person name="Scheremetjew M."/>
            <person name="Finn R."/>
            <person name="Kale V."/>
            <person name="Holt S."/>
            <person name="Cochrane G."/>
            <person name="Meng A."/>
            <person name="Brown T."/>
            <person name="Cohen L."/>
        </authorList>
    </citation>
    <scope>NUCLEOTIDE SEQUENCE</scope>
    <source>
        <strain evidence="5">CCMP 2712</strain>
    </source>
</reference>
<feature type="transmembrane region" description="Helical" evidence="3">
    <location>
        <begin position="23"/>
        <end position="42"/>
    </location>
</feature>
<proteinExistence type="predicted"/>
<dbReference type="PROSITE" id="PS50222">
    <property type="entry name" value="EF_HAND_2"/>
    <property type="match status" value="1"/>
</dbReference>
<dbReference type="InterPro" id="IPR018247">
    <property type="entry name" value="EF_Hand_1_Ca_BS"/>
</dbReference>
<dbReference type="EMBL" id="HBKN01052165">
    <property type="protein sequence ID" value="CAE2342913.1"/>
    <property type="molecule type" value="Transcribed_RNA"/>
</dbReference>
<name>A0A7S4PQL7_GUITH</name>
<feature type="transmembrane region" description="Helical" evidence="3">
    <location>
        <begin position="234"/>
        <end position="254"/>
    </location>
</feature>